<evidence type="ECO:0000256" key="1">
    <source>
        <dbReference type="SAM" id="MobiDB-lite"/>
    </source>
</evidence>
<dbReference type="EMBL" id="JASCZI010063096">
    <property type="protein sequence ID" value="MED6141055.1"/>
    <property type="molecule type" value="Genomic_DNA"/>
</dbReference>
<protein>
    <submittedName>
        <fullName evidence="2">Uncharacterized protein</fullName>
    </submittedName>
</protein>
<dbReference type="Proteomes" id="UP001341840">
    <property type="component" value="Unassembled WGS sequence"/>
</dbReference>
<feature type="region of interest" description="Disordered" evidence="1">
    <location>
        <begin position="332"/>
        <end position="360"/>
    </location>
</feature>
<proteinExistence type="predicted"/>
<feature type="compositionally biased region" description="Low complexity" evidence="1">
    <location>
        <begin position="145"/>
        <end position="163"/>
    </location>
</feature>
<feature type="region of interest" description="Disordered" evidence="1">
    <location>
        <begin position="129"/>
        <end position="217"/>
    </location>
</feature>
<organism evidence="2 3">
    <name type="scientific">Stylosanthes scabra</name>
    <dbReference type="NCBI Taxonomy" id="79078"/>
    <lineage>
        <taxon>Eukaryota</taxon>
        <taxon>Viridiplantae</taxon>
        <taxon>Streptophyta</taxon>
        <taxon>Embryophyta</taxon>
        <taxon>Tracheophyta</taxon>
        <taxon>Spermatophyta</taxon>
        <taxon>Magnoliopsida</taxon>
        <taxon>eudicotyledons</taxon>
        <taxon>Gunneridae</taxon>
        <taxon>Pentapetalae</taxon>
        <taxon>rosids</taxon>
        <taxon>fabids</taxon>
        <taxon>Fabales</taxon>
        <taxon>Fabaceae</taxon>
        <taxon>Papilionoideae</taxon>
        <taxon>50 kb inversion clade</taxon>
        <taxon>dalbergioids sensu lato</taxon>
        <taxon>Dalbergieae</taxon>
        <taxon>Pterocarpus clade</taxon>
        <taxon>Stylosanthes</taxon>
    </lineage>
</organism>
<gene>
    <name evidence="2" type="ORF">PIB30_099576</name>
</gene>
<evidence type="ECO:0000313" key="2">
    <source>
        <dbReference type="EMBL" id="MED6141055.1"/>
    </source>
</evidence>
<comment type="caution">
    <text evidence="2">The sequence shown here is derived from an EMBL/GenBank/DDBJ whole genome shotgun (WGS) entry which is preliminary data.</text>
</comment>
<keyword evidence="3" id="KW-1185">Reference proteome</keyword>
<evidence type="ECO:0000313" key="3">
    <source>
        <dbReference type="Proteomes" id="UP001341840"/>
    </source>
</evidence>
<accession>A0ABU6SXM0</accession>
<feature type="compositionally biased region" description="Acidic residues" evidence="1">
    <location>
        <begin position="338"/>
        <end position="356"/>
    </location>
</feature>
<reference evidence="2 3" key="1">
    <citation type="journal article" date="2023" name="Plants (Basel)">
        <title>Bridging the Gap: Combining Genomics and Transcriptomics Approaches to Understand Stylosanthes scabra, an Orphan Legume from the Brazilian Caatinga.</title>
        <authorList>
            <person name="Ferreira-Neto J.R.C."/>
            <person name="da Silva M.D."/>
            <person name="Binneck E."/>
            <person name="de Melo N.F."/>
            <person name="da Silva R.H."/>
            <person name="de Melo A.L.T.M."/>
            <person name="Pandolfi V."/>
            <person name="Bustamante F.O."/>
            <person name="Brasileiro-Vidal A.C."/>
            <person name="Benko-Iseppon A.M."/>
        </authorList>
    </citation>
    <scope>NUCLEOTIDE SEQUENCE [LARGE SCALE GENOMIC DNA]</scope>
    <source>
        <tissue evidence="2">Leaves</tissue>
    </source>
</reference>
<sequence length="403" mass="43437">MHAPPPEIVSCPSASTKVESSLTLSKSPFKSSNGITSKSCLSLVSGRSSWMMYWNAEVGDYRITALNPLETLAFEFLQSLPAGLGKNFKCHWILDHNDTDIGAFPDSLLKDMEKQSHFGRLMQKMKEAEGTGPCSILPISRAQTTPSSASASDPVASASTPAASGPPVPPSGFAKARKKPPVSSSGKPLSVEGEEGAKEDPSAVLRQKKRKRKVSEASVEEAALGVDSVWEHRVNPIDRAFPADYNFRAALDTGLTNGPIREILGWCGKCLRCQGADGEGSGSYQGPSGCAYSREGLCLANIKIKSLSQELDLAEGERLSALNRMKEVEEKVKAETQEQPEPEVMDQPEPVAEEQPEVLSEQQVEEVVVGEGYRNLATFDGAEFVGAFFERFDHPVGAFPVCS</sequence>
<name>A0ABU6SXM0_9FABA</name>